<dbReference type="Pfam" id="PF01943">
    <property type="entry name" value="Polysacc_synt"/>
    <property type="match status" value="1"/>
</dbReference>
<feature type="transmembrane region" description="Helical" evidence="6">
    <location>
        <begin position="223"/>
        <end position="247"/>
    </location>
</feature>
<feature type="transmembrane region" description="Helical" evidence="6">
    <location>
        <begin position="479"/>
        <end position="502"/>
    </location>
</feature>
<feature type="transmembrane region" description="Helical" evidence="6">
    <location>
        <begin position="119"/>
        <end position="142"/>
    </location>
</feature>
<feature type="transmembrane region" description="Helical" evidence="6">
    <location>
        <begin position="385"/>
        <end position="405"/>
    </location>
</feature>
<protein>
    <submittedName>
        <fullName evidence="7">Stage V sporulation protein B</fullName>
    </submittedName>
</protein>
<dbReference type="InterPro" id="IPR002797">
    <property type="entry name" value="Polysacc_synth"/>
</dbReference>
<feature type="transmembrane region" description="Helical" evidence="6">
    <location>
        <begin position="357"/>
        <end position="378"/>
    </location>
</feature>
<dbReference type="Proteomes" id="UP000192468">
    <property type="component" value="Unassembled WGS sequence"/>
</dbReference>
<dbReference type="OrthoDB" id="9775950at2"/>
<accession>A0A1W1XXR8</accession>
<dbReference type="InterPro" id="IPR024923">
    <property type="entry name" value="PG_synth_SpoVB"/>
</dbReference>
<gene>
    <name evidence="7" type="ORF">SAMN02745134_03473</name>
</gene>
<evidence type="ECO:0000256" key="2">
    <source>
        <dbReference type="ARBA" id="ARBA00022475"/>
    </source>
</evidence>
<evidence type="ECO:0000256" key="4">
    <source>
        <dbReference type="ARBA" id="ARBA00022989"/>
    </source>
</evidence>
<feature type="transmembrane region" description="Helical" evidence="6">
    <location>
        <begin position="317"/>
        <end position="337"/>
    </location>
</feature>
<feature type="transmembrane region" description="Helical" evidence="6">
    <location>
        <begin position="450"/>
        <end position="467"/>
    </location>
</feature>
<feature type="transmembrane region" description="Helical" evidence="6">
    <location>
        <begin position="47"/>
        <end position="68"/>
    </location>
</feature>
<proteinExistence type="predicted"/>
<feature type="transmembrane region" description="Helical" evidence="6">
    <location>
        <begin position="88"/>
        <end position="107"/>
    </location>
</feature>
<evidence type="ECO:0000256" key="3">
    <source>
        <dbReference type="ARBA" id="ARBA00022692"/>
    </source>
</evidence>
<evidence type="ECO:0000313" key="8">
    <source>
        <dbReference type="Proteomes" id="UP000192468"/>
    </source>
</evidence>
<dbReference type="CDD" id="cd13124">
    <property type="entry name" value="MATE_SpoVB_like"/>
    <property type="match status" value="1"/>
</dbReference>
<keyword evidence="5 6" id="KW-0472">Membrane</keyword>
<organism evidence="7 8">
    <name type="scientific">Clostridium acidisoli DSM 12555</name>
    <dbReference type="NCBI Taxonomy" id="1121291"/>
    <lineage>
        <taxon>Bacteria</taxon>
        <taxon>Bacillati</taxon>
        <taxon>Bacillota</taxon>
        <taxon>Clostridia</taxon>
        <taxon>Eubacteriales</taxon>
        <taxon>Clostridiaceae</taxon>
        <taxon>Clostridium</taxon>
    </lineage>
</organism>
<evidence type="ECO:0000313" key="7">
    <source>
        <dbReference type="EMBL" id="SMC28331.1"/>
    </source>
</evidence>
<dbReference type="EMBL" id="FWXH01000024">
    <property type="protein sequence ID" value="SMC28331.1"/>
    <property type="molecule type" value="Genomic_DNA"/>
</dbReference>
<dbReference type="PANTHER" id="PTHR30250:SF21">
    <property type="entry name" value="LIPID II FLIPPASE MURJ"/>
    <property type="match status" value="1"/>
</dbReference>
<feature type="transmembrane region" description="Helical" evidence="6">
    <location>
        <begin position="154"/>
        <end position="175"/>
    </location>
</feature>
<dbReference type="GO" id="GO:0005886">
    <property type="term" value="C:plasma membrane"/>
    <property type="evidence" value="ECO:0007669"/>
    <property type="project" value="UniProtKB-SubCell"/>
</dbReference>
<sequence>MKRQSLIKGTVILGAAGIFVKFLGIFFRWPLIMLIGDEGIGYYQMSYPLYMFFIASASGMPVAISKMVSERNAVGNKDGAELVLKKALILMTIMGGIFTVFILLFSNKIISVLNWDKKSYYSLVAIAAAPLCISIVSALRGYFQGFQNMIPTAISQIFEQCGRVIVGVGLAYLLIPKGIEYSAGGAAFGASFGAIVAGVYLSIKYISYNKEKKTISKNNEKHVMYKLLSIAIPISLGSAVSSVMSLLDSIIVPQKLLLAGFSHKEATILYGQLTGKAFVLINVPLTLSIALCASLVPIISEAYILSKRSEVVNKVQLAIKSAMVIGIPSACGLFFMSGPILKLIFPGNSGGYYILKYLSISIPFITLTQTSTAILQGVDKYALPVINLLIGCLAKVIITLILVPIPKINVYGAIIGTLTGYIIASMLNLLQVKHQLKIKINIYDSLIKTIYAAIIMTILVVFIYLNVYNSTMSNSIACFSAVFIGIIIYAILVLLFGIFSYSQIEKRIRKKR</sequence>
<dbReference type="RefSeq" id="WP_084117474.1">
    <property type="nucleotide sequence ID" value="NZ_FWXH01000024.1"/>
</dbReference>
<keyword evidence="2" id="KW-1003">Cell membrane</keyword>
<keyword evidence="3 6" id="KW-0812">Transmembrane</keyword>
<keyword evidence="8" id="KW-1185">Reference proteome</keyword>
<feature type="transmembrane region" description="Helical" evidence="6">
    <location>
        <begin position="279"/>
        <end position="305"/>
    </location>
</feature>
<dbReference type="PANTHER" id="PTHR30250">
    <property type="entry name" value="PST FAMILY PREDICTED COLANIC ACID TRANSPORTER"/>
    <property type="match status" value="1"/>
</dbReference>
<evidence type="ECO:0000256" key="1">
    <source>
        <dbReference type="ARBA" id="ARBA00004651"/>
    </source>
</evidence>
<evidence type="ECO:0000256" key="6">
    <source>
        <dbReference type="SAM" id="Phobius"/>
    </source>
</evidence>
<feature type="transmembrane region" description="Helical" evidence="6">
    <location>
        <begin position="411"/>
        <end position="430"/>
    </location>
</feature>
<dbReference type="PIRSF" id="PIRSF038958">
    <property type="entry name" value="PG_synth_SpoVB"/>
    <property type="match status" value="1"/>
</dbReference>
<dbReference type="InterPro" id="IPR050833">
    <property type="entry name" value="Poly_Biosynth_Transport"/>
</dbReference>
<comment type="subcellular location">
    <subcellularLocation>
        <location evidence="1">Cell membrane</location>
        <topology evidence="1">Multi-pass membrane protein</topology>
    </subcellularLocation>
</comment>
<dbReference type="STRING" id="1121291.SAMN02745134_03473"/>
<feature type="transmembrane region" description="Helical" evidence="6">
    <location>
        <begin position="181"/>
        <end position="203"/>
    </location>
</feature>
<reference evidence="7 8" key="1">
    <citation type="submission" date="2017-04" db="EMBL/GenBank/DDBJ databases">
        <authorList>
            <person name="Afonso C.L."/>
            <person name="Miller P.J."/>
            <person name="Scott M.A."/>
            <person name="Spackman E."/>
            <person name="Goraichik I."/>
            <person name="Dimitrov K.M."/>
            <person name="Suarez D.L."/>
            <person name="Swayne D.E."/>
        </authorList>
    </citation>
    <scope>NUCLEOTIDE SEQUENCE [LARGE SCALE GENOMIC DNA]</scope>
    <source>
        <strain evidence="7 8">DSM 12555</strain>
    </source>
</reference>
<name>A0A1W1XXR8_9CLOT</name>
<feature type="transmembrane region" description="Helical" evidence="6">
    <location>
        <begin position="12"/>
        <end position="35"/>
    </location>
</feature>
<evidence type="ECO:0000256" key="5">
    <source>
        <dbReference type="ARBA" id="ARBA00023136"/>
    </source>
</evidence>
<dbReference type="AlphaFoldDB" id="A0A1W1XXR8"/>
<keyword evidence="4 6" id="KW-1133">Transmembrane helix</keyword>